<evidence type="ECO:0000256" key="2">
    <source>
        <dbReference type="ARBA" id="ARBA00022679"/>
    </source>
</evidence>
<dbReference type="FunFam" id="3.10.10.10:FF:000007">
    <property type="entry name" value="Retrovirus-related Pol polyprotein from transposon 17.6-like Protein"/>
    <property type="match status" value="1"/>
</dbReference>
<dbReference type="InterPro" id="IPR021109">
    <property type="entry name" value="Peptidase_aspartic_dom_sf"/>
</dbReference>
<feature type="region of interest" description="Disordered" evidence="10">
    <location>
        <begin position="1816"/>
        <end position="1839"/>
    </location>
</feature>
<evidence type="ECO:0000256" key="6">
    <source>
        <dbReference type="ARBA" id="ARBA00022801"/>
    </source>
</evidence>
<evidence type="ECO:0000259" key="11">
    <source>
        <dbReference type="PROSITE" id="PS50878"/>
    </source>
</evidence>
<evidence type="ECO:0000256" key="4">
    <source>
        <dbReference type="ARBA" id="ARBA00022722"/>
    </source>
</evidence>
<dbReference type="CDD" id="cd01647">
    <property type="entry name" value="RT_LTR"/>
    <property type="match status" value="2"/>
</dbReference>
<dbReference type="InterPro" id="IPR041577">
    <property type="entry name" value="RT_RNaseH_2"/>
</dbReference>
<dbReference type="PROSITE" id="PS50878">
    <property type="entry name" value="RT_POL"/>
    <property type="match status" value="1"/>
</dbReference>
<evidence type="ECO:0000313" key="12">
    <source>
        <dbReference type="EMBL" id="SPD01501.1"/>
    </source>
</evidence>
<keyword evidence="7" id="KW-0695">RNA-directed DNA polymerase</keyword>
<dbReference type="Gene3D" id="3.10.10.10">
    <property type="entry name" value="HIV Type 1 Reverse Transcriptase, subunit A, domain 1"/>
    <property type="match status" value="1"/>
</dbReference>
<keyword evidence="9" id="KW-0175">Coiled coil</keyword>
<keyword evidence="8" id="KW-0511">Multifunctional enzyme</keyword>
<dbReference type="InterPro" id="IPR043128">
    <property type="entry name" value="Rev_trsase/Diguanyl_cyclase"/>
</dbReference>
<dbReference type="Pfam" id="PF17919">
    <property type="entry name" value="RT_RNaseH_2"/>
    <property type="match status" value="1"/>
</dbReference>
<dbReference type="GO" id="GO:0006508">
    <property type="term" value="P:proteolysis"/>
    <property type="evidence" value="ECO:0007669"/>
    <property type="project" value="UniProtKB-KW"/>
</dbReference>
<dbReference type="InterPro" id="IPR000477">
    <property type="entry name" value="RT_dom"/>
</dbReference>
<keyword evidence="4" id="KW-0540">Nuclease</keyword>
<evidence type="ECO:0000256" key="9">
    <source>
        <dbReference type="SAM" id="Coils"/>
    </source>
</evidence>
<evidence type="ECO:0000256" key="3">
    <source>
        <dbReference type="ARBA" id="ARBA00022695"/>
    </source>
</evidence>
<evidence type="ECO:0000256" key="5">
    <source>
        <dbReference type="ARBA" id="ARBA00022759"/>
    </source>
</evidence>
<evidence type="ECO:0000256" key="1">
    <source>
        <dbReference type="ARBA" id="ARBA00022670"/>
    </source>
</evidence>
<dbReference type="PANTHER" id="PTHR37984">
    <property type="entry name" value="PROTEIN CBG26694"/>
    <property type="match status" value="1"/>
</dbReference>
<dbReference type="FunFam" id="3.30.70.270:FF:000003">
    <property type="entry name" value="Transposon Ty3-G Gag-Pol polyprotein"/>
    <property type="match status" value="1"/>
</dbReference>
<dbReference type="EMBL" id="OIVN01002208">
    <property type="protein sequence ID" value="SPD01501.1"/>
    <property type="molecule type" value="Genomic_DNA"/>
</dbReference>
<evidence type="ECO:0000256" key="10">
    <source>
        <dbReference type="SAM" id="MobiDB-lite"/>
    </source>
</evidence>
<dbReference type="Pfam" id="PF19259">
    <property type="entry name" value="Ty3_capsid"/>
    <property type="match status" value="1"/>
</dbReference>
<accession>A0A2N9GQ87</accession>
<dbReference type="InterPro" id="IPR043502">
    <property type="entry name" value="DNA/RNA_pol_sf"/>
</dbReference>
<evidence type="ECO:0000256" key="7">
    <source>
        <dbReference type="ARBA" id="ARBA00022918"/>
    </source>
</evidence>
<dbReference type="GO" id="GO:0004519">
    <property type="term" value="F:endonuclease activity"/>
    <property type="evidence" value="ECO:0007669"/>
    <property type="project" value="UniProtKB-KW"/>
</dbReference>
<evidence type="ECO:0000256" key="8">
    <source>
        <dbReference type="ARBA" id="ARBA00023268"/>
    </source>
</evidence>
<proteinExistence type="predicted"/>
<dbReference type="Gene3D" id="2.40.70.10">
    <property type="entry name" value="Acid Proteases"/>
    <property type="match status" value="1"/>
</dbReference>
<keyword evidence="3" id="KW-0548">Nucleotidyltransferase</keyword>
<keyword evidence="5" id="KW-0255">Endonuclease</keyword>
<reference evidence="12" key="1">
    <citation type="submission" date="2018-02" db="EMBL/GenBank/DDBJ databases">
        <authorList>
            <person name="Cohen D.B."/>
            <person name="Kent A.D."/>
        </authorList>
    </citation>
    <scope>NUCLEOTIDE SEQUENCE</scope>
</reference>
<dbReference type="SUPFAM" id="SSF56672">
    <property type="entry name" value="DNA/RNA polymerases"/>
    <property type="match status" value="2"/>
</dbReference>
<dbReference type="GO" id="GO:0003964">
    <property type="term" value="F:RNA-directed DNA polymerase activity"/>
    <property type="evidence" value="ECO:0007669"/>
    <property type="project" value="UniProtKB-KW"/>
</dbReference>
<feature type="domain" description="Reverse transcriptase" evidence="11">
    <location>
        <begin position="1489"/>
        <end position="1668"/>
    </location>
</feature>
<keyword evidence="2" id="KW-0808">Transferase</keyword>
<feature type="region of interest" description="Disordered" evidence="10">
    <location>
        <begin position="828"/>
        <end position="869"/>
    </location>
</feature>
<feature type="coiled-coil region" evidence="9">
    <location>
        <begin position="520"/>
        <end position="547"/>
    </location>
</feature>
<name>A0A2N9GQ87_FAGSY</name>
<protein>
    <recommendedName>
        <fullName evidence="11">Reverse transcriptase domain-containing protein</fullName>
    </recommendedName>
</protein>
<dbReference type="Pfam" id="PF00078">
    <property type="entry name" value="RVT_1"/>
    <property type="match status" value="2"/>
</dbReference>
<dbReference type="PANTHER" id="PTHR37984:SF5">
    <property type="entry name" value="PROTEIN NYNRIN-LIKE"/>
    <property type="match status" value="1"/>
</dbReference>
<dbReference type="Gene3D" id="3.30.70.270">
    <property type="match status" value="3"/>
</dbReference>
<organism evidence="12">
    <name type="scientific">Fagus sylvatica</name>
    <name type="common">Beechnut</name>
    <dbReference type="NCBI Taxonomy" id="28930"/>
    <lineage>
        <taxon>Eukaryota</taxon>
        <taxon>Viridiplantae</taxon>
        <taxon>Streptophyta</taxon>
        <taxon>Embryophyta</taxon>
        <taxon>Tracheophyta</taxon>
        <taxon>Spermatophyta</taxon>
        <taxon>Magnoliopsida</taxon>
        <taxon>eudicotyledons</taxon>
        <taxon>Gunneridae</taxon>
        <taxon>Pentapetalae</taxon>
        <taxon>rosids</taxon>
        <taxon>fabids</taxon>
        <taxon>Fagales</taxon>
        <taxon>Fagaceae</taxon>
        <taxon>Fagus</taxon>
    </lineage>
</organism>
<gene>
    <name evidence="12" type="ORF">FSB_LOCUS29383</name>
</gene>
<dbReference type="GO" id="GO:0008233">
    <property type="term" value="F:peptidase activity"/>
    <property type="evidence" value="ECO:0007669"/>
    <property type="project" value="UniProtKB-KW"/>
</dbReference>
<sequence>MSGMKDEIRLAVKMQGPRNLREAYARIESKSGESRQPFTRPPMIVQKLTPMQMLERRKKGLCYHCDDRWSVGHKCKTMKLFVMEEMQGDEEDCELVEEEEGEAEIEGEQVEITLCALLGSSSPSTMSVVAILNGQKIVVLLDTSGTHNFMDSTLATSLNLHIDNENNLGLEWLMARLSRLLVNPRSWDFKQLLMGFMYEGRQVWLQGMKEAKSMIQGSKDFKGKAIVKGLLLQIMSCDLAAVQAPVSTSMQALLEEFPQVFEEPKELPPKRSHEHQIVLKEGVPPHCQRPYRYPYYQKTKIEKIVKDLFDSCCGLNKEIVKDKFPIPVVNELLDELQGAVVFSKLDLRSGYHQIRMREEDVEKIAFKTHEGHYEKFVLVFFDDILVYNKGLEEHATHLRAVLEILANHQLYAKMSKCVFAAKEVEYLGHMISREGVKTDPKKIKAMKDWLVPKSLKALKGFLGADKRESECFREREKGNPFIWYQSCIRAMVETRASQIAVLKKNMQKFQQQVDDHIGSIEGLHLKVDGLEAEVAEIRAMMQEVMKRLPVVEEPAVQTRQEEQRAEVRNAMPMRPLNQDFRVRANQPRVGMQTGEFFENGQNEPILGEFGDPIEERRNVGNNARFMPPFQGHFDAPYEEPWLGRRQGRDPYWQEQDGPPRNQGRARDPRPMKLDFPRFKGGDPTAWVYRLLQYFHYYEVLEPEKVMHASYHLDEEALVWFQDCEHELHGWNDFVRAIQIRFGPASYDDPMELLTKLKQTHNIAAYKSQFESTSNRVRDLSDMHKLSCFMSGMKDEIRLAVKMQGPRNLGEAYALAKIQEEYLATVKRSTRPTYEPSRGSWVQSQAQQGAARVENKSGDSKQFSARPSMPVQRLTPMQMSERRKKGLCYNCDERWSSDHRKPCTPRAAPSCAAHDGPARVVVLPRGSLILPRQQPLESSSISVRVPFFIRFSGAVLEVFRNSKWVMRHIVGKLSTSSFQRYKVCANRSSDEGVMAPGSRGVGAVFVHFSDADSGQTGDAIGEPRVPRRSRSHYLSNAPGLADQLVASRKDSAREGGSCAAYFCKVPDSRESELGLVRYGPASRVHRGVFGPFEGSFPIGIPADPDKFLAIREFHVVHGCVLFPMCPGSQINLLRVRKTLCASVATSVRQSRNFQQNLILPCTEASLGSRDMILRTEAVGMFLMPKGFGHNSLVSLVRFRPVKYGIEALDILYTLVKGWSVRSSFWSGQRSGQTLVKLGQPWSNLVELGQSSPNSWKMYPGLHFKGFWARWVLVGLETARSNLGQTLVNSSQTWSTLVKLGQTLGNVSRTFFLGVFRDGAAAPGIGHNFMDETLAKTLKLPIDVESNFGVRVANGQVKRTLGECKEVKFKMQGLHLKLTFNLLELGGCGIVLGTQWLSTLGVISWDFKNLVMGFMHEGKQVWLQGLKEKPNLIQGSKDFKGKATMKGLLLQIMPCELASIQEEICAPIRELVEEFPQVFEEPEEKIVQDLLDSGCVRPSQSPFASPVLLVRKADGSWRMCVDYRGLNKETVKDKFPIPVVDELLDELQGAVVFSKLDLRSGYHQIRMREEDIEKTAFKTHEGHYEYLVMPFGLTNAPSTFQALMNEVFRPHLRKFVLVFFDDILVYSKGLEEHTAHLKTVLQILALHQLYAKMSKCVFATSEVEYLGHIISGEGVKTDPKKIAAMVDWSIPKSLKALRGFLGLTGYYRKFIKGYGQIASPLTSLLKKDAFLWSEKVEKAFEELKAVVSQPPVLALPDFSKTFVIECDASGFGMGAVLMQDGRPLAYYSQALKGKNLFLSTYCHNPIFTHGIFSGVGAQNGTARTEPARSDDTSPHQILPRRRSGTHFPSVCAKILSDPLQLGPRAKTLRQEVHFSYHMQLSDRQELLRSSRNLSQKMTPWHKEHSDGLRSQDHILRTQTRLCARPVPLKSRVFLTRNKLICEPWAHWKEDTFMHDVELSDRQEFIGASRNPDRKTALKRTKNTPVASVRGAISHKSKLGFPQIQNLAKIMTPATTWNSRFADSIPRLTGIYIGKVHKNSSDTPTSGSHNSLVRTPIRANFISLERGRRELSDDMPA</sequence>
<dbReference type="InterPro" id="IPR050951">
    <property type="entry name" value="Retrovirus_Pol_polyprotein"/>
</dbReference>
<keyword evidence="1" id="KW-0645">Protease</keyword>
<keyword evidence="6" id="KW-0378">Hydrolase</keyword>
<dbReference type="CDD" id="cd00303">
    <property type="entry name" value="retropepsin_like"/>
    <property type="match status" value="1"/>
</dbReference>
<feature type="region of interest" description="Disordered" evidence="10">
    <location>
        <begin position="647"/>
        <end position="671"/>
    </location>
</feature>
<dbReference type="InterPro" id="IPR045358">
    <property type="entry name" value="Ty3_capsid"/>
</dbReference>
<dbReference type="FunFam" id="3.30.70.270:FF:000020">
    <property type="entry name" value="Transposon Tf2-6 polyprotein-like Protein"/>
    <property type="match status" value="1"/>
</dbReference>